<evidence type="ECO:0000256" key="1">
    <source>
        <dbReference type="SAM" id="SignalP"/>
    </source>
</evidence>
<feature type="domain" description="Alpha-L-arabinofuranosidase B catalytic" evidence="2">
    <location>
        <begin position="19"/>
        <end position="345"/>
    </location>
</feature>
<dbReference type="Proteomes" id="UP001363151">
    <property type="component" value="Unassembled WGS sequence"/>
</dbReference>
<evidence type="ECO:0000313" key="3">
    <source>
        <dbReference type="EMBL" id="KAK7250117.1"/>
    </source>
</evidence>
<dbReference type="Gene3D" id="2.60.120.200">
    <property type="match status" value="1"/>
</dbReference>
<sequence length="348" mass="36419">MEMLPFALLAVVAAAAPGPCDITGEAGNPCVAAHSTVRALFAAMDGPLYEVTRSSDGASSDVGVLASGFANATAHDEFCAELDCVISKVYDQSPMGNHLYQRHKLVNASRHPILVGAGVPVYGMWFDQGYGYHCDDTTGVATGNEEESLFAVMSGTRRQKGGGGCCFDYGNSENSVVAKNRSDGAGAMEAIYFGDARWMGNSGDGDGPWVGADLEAGMYYGGGNATKTNPRNKPLPYPFVSLYLGGREDGFVLKGGDATRGELATMYDGPRPDCKIAGTCERHKNATYTPSYQPMHKQGAIILATGGDESNDALGNFYEGFMVAGATTAATDAAVQANIVAVGYTTLE</sequence>
<dbReference type="PANTHER" id="PTHR39447">
    <property type="entry name" value="ALPHA-L-ARABINOFURANOSIDASE B"/>
    <property type="match status" value="1"/>
</dbReference>
<dbReference type="PANTHER" id="PTHR39447:SF2">
    <property type="entry name" value="ALPHA-L-ARABINOFURANOSIDASE B"/>
    <property type="match status" value="1"/>
</dbReference>
<protein>
    <submittedName>
        <fullName evidence="3">Alpha-L-arabinofuranosidase B, catalytic</fullName>
    </submittedName>
</protein>
<accession>A0ABR1GAS0</accession>
<evidence type="ECO:0000259" key="2">
    <source>
        <dbReference type="Pfam" id="PF09206"/>
    </source>
</evidence>
<dbReference type="InterPro" id="IPR013320">
    <property type="entry name" value="ConA-like_dom_sf"/>
</dbReference>
<keyword evidence="4" id="KW-1185">Reference proteome</keyword>
<organism evidence="3 4">
    <name type="scientific">Aureococcus anophagefferens</name>
    <name type="common">Harmful bloom alga</name>
    <dbReference type="NCBI Taxonomy" id="44056"/>
    <lineage>
        <taxon>Eukaryota</taxon>
        <taxon>Sar</taxon>
        <taxon>Stramenopiles</taxon>
        <taxon>Ochrophyta</taxon>
        <taxon>Pelagophyceae</taxon>
        <taxon>Pelagomonadales</taxon>
        <taxon>Pelagomonadaceae</taxon>
        <taxon>Aureococcus</taxon>
    </lineage>
</organism>
<name>A0ABR1GAS0_AURAN</name>
<feature type="signal peptide" evidence="1">
    <location>
        <begin position="1"/>
        <end position="15"/>
    </location>
</feature>
<dbReference type="InterPro" id="IPR015289">
    <property type="entry name" value="A-L-arabinofuranosidase_B_cat"/>
</dbReference>
<gene>
    <name evidence="3" type="ORF">SO694_00006337</name>
</gene>
<evidence type="ECO:0000313" key="4">
    <source>
        <dbReference type="Proteomes" id="UP001363151"/>
    </source>
</evidence>
<dbReference type="Pfam" id="PF09206">
    <property type="entry name" value="ArabFuran-catal"/>
    <property type="match status" value="1"/>
</dbReference>
<dbReference type="EMBL" id="JBBJCI010000038">
    <property type="protein sequence ID" value="KAK7250117.1"/>
    <property type="molecule type" value="Genomic_DNA"/>
</dbReference>
<keyword evidence="1" id="KW-0732">Signal</keyword>
<comment type="caution">
    <text evidence="3">The sequence shown here is derived from an EMBL/GenBank/DDBJ whole genome shotgun (WGS) entry which is preliminary data.</text>
</comment>
<reference evidence="3 4" key="1">
    <citation type="submission" date="2024-03" db="EMBL/GenBank/DDBJ databases">
        <title>Aureococcus anophagefferens CCMP1851 and Kratosvirus quantuckense: Draft genome of a second virus-susceptible host strain in the model system.</title>
        <authorList>
            <person name="Chase E."/>
            <person name="Truchon A.R."/>
            <person name="Schepens W."/>
            <person name="Wilhelm S.W."/>
        </authorList>
    </citation>
    <scope>NUCLEOTIDE SEQUENCE [LARGE SCALE GENOMIC DNA]</scope>
    <source>
        <strain evidence="3 4">CCMP1851</strain>
    </source>
</reference>
<dbReference type="InterPro" id="IPR038964">
    <property type="entry name" value="ABFB"/>
</dbReference>
<feature type="chain" id="PRO_5045161818" evidence="1">
    <location>
        <begin position="16"/>
        <end position="348"/>
    </location>
</feature>
<proteinExistence type="predicted"/>
<dbReference type="SUPFAM" id="SSF49899">
    <property type="entry name" value="Concanavalin A-like lectins/glucanases"/>
    <property type="match status" value="1"/>
</dbReference>